<dbReference type="AlphaFoldDB" id="A0A6P0UWC7"/>
<sequence length="119" mass="13744">MGLKGLSPMLQVDDMDHTIKYYESVLGFKCESRMNDDWARVERDDISIMFSGRFGQGKDQKPVMTGSIYIFTNPVDDLWKELKDKVDISYPIETFDYGMREFAITDCNGYLLQFGQGVE</sequence>
<dbReference type="InterPro" id="IPR037523">
    <property type="entry name" value="VOC_core"/>
</dbReference>
<comment type="caution">
    <text evidence="2">The sequence shown here is derived from an EMBL/GenBank/DDBJ whole genome shotgun (WGS) entry which is preliminary data.</text>
</comment>
<dbReference type="Pfam" id="PF00903">
    <property type="entry name" value="Glyoxalase"/>
    <property type="match status" value="1"/>
</dbReference>
<evidence type="ECO:0000313" key="3">
    <source>
        <dbReference type="Proteomes" id="UP000468581"/>
    </source>
</evidence>
<dbReference type="RefSeq" id="WP_163608372.1">
    <property type="nucleotide sequence ID" value="NZ_JAABOO010000004.1"/>
</dbReference>
<keyword evidence="3" id="KW-1185">Reference proteome</keyword>
<gene>
    <name evidence="2" type="ORF">GWK08_16585</name>
</gene>
<protein>
    <submittedName>
        <fullName evidence="2">Bleomycin resistance family protein</fullName>
    </submittedName>
</protein>
<dbReference type="Proteomes" id="UP000468581">
    <property type="component" value="Unassembled WGS sequence"/>
</dbReference>
<dbReference type="PROSITE" id="PS51819">
    <property type="entry name" value="VOC"/>
    <property type="match status" value="1"/>
</dbReference>
<evidence type="ECO:0000313" key="2">
    <source>
        <dbReference type="EMBL" id="NER15073.1"/>
    </source>
</evidence>
<accession>A0A6P0UWC7</accession>
<dbReference type="Gene3D" id="3.10.180.10">
    <property type="entry name" value="2,3-Dihydroxybiphenyl 1,2-Dioxygenase, domain 1"/>
    <property type="match status" value="1"/>
</dbReference>
<organism evidence="2 3">
    <name type="scientific">Leptobacterium flavescens</name>
    <dbReference type="NCBI Taxonomy" id="472055"/>
    <lineage>
        <taxon>Bacteria</taxon>
        <taxon>Pseudomonadati</taxon>
        <taxon>Bacteroidota</taxon>
        <taxon>Flavobacteriia</taxon>
        <taxon>Flavobacteriales</taxon>
        <taxon>Flavobacteriaceae</taxon>
        <taxon>Leptobacterium</taxon>
    </lineage>
</organism>
<name>A0A6P0UWC7_9FLAO</name>
<feature type="domain" description="VOC" evidence="1">
    <location>
        <begin position="2"/>
        <end position="117"/>
    </location>
</feature>
<proteinExistence type="predicted"/>
<reference evidence="2 3" key="1">
    <citation type="submission" date="2020-01" db="EMBL/GenBank/DDBJ databases">
        <title>Leptobacterium flavescens.</title>
        <authorList>
            <person name="Wang G."/>
        </authorList>
    </citation>
    <scope>NUCLEOTIDE SEQUENCE [LARGE SCALE GENOMIC DNA]</scope>
    <source>
        <strain evidence="2 3">KCTC 22160</strain>
    </source>
</reference>
<dbReference type="InterPro" id="IPR029068">
    <property type="entry name" value="Glyas_Bleomycin-R_OHBP_Dase"/>
</dbReference>
<dbReference type="SUPFAM" id="SSF54593">
    <property type="entry name" value="Glyoxalase/Bleomycin resistance protein/Dihydroxybiphenyl dioxygenase"/>
    <property type="match status" value="1"/>
</dbReference>
<dbReference type="InterPro" id="IPR004360">
    <property type="entry name" value="Glyas_Fos-R_dOase_dom"/>
</dbReference>
<dbReference type="EMBL" id="JAABOO010000004">
    <property type="protein sequence ID" value="NER15073.1"/>
    <property type="molecule type" value="Genomic_DNA"/>
</dbReference>
<evidence type="ECO:0000259" key="1">
    <source>
        <dbReference type="PROSITE" id="PS51819"/>
    </source>
</evidence>